<dbReference type="SUPFAM" id="SSF51735">
    <property type="entry name" value="NAD(P)-binding Rossmann-fold domains"/>
    <property type="match status" value="1"/>
</dbReference>
<proteinExistence type="predicted"/>
<dbReference type="InterPro" id="IPR016040">
    <property type="entry name" value="NAD(P)-bd_dom"/>
</dbReference>
<dbReference type="PANTHER" id="PTHR12126:SF11">
    <property type="entry name" value="NADH DEHYDROGENASE [UBIQUINONE] 1 ALPHA SUBCOMPLEX SUBUNIT 9, MITOCHONDRIAL"/>
    <property type="match status" value="1"/>
</dbReference>
<evidence type="ECO:0000313" key="3">
    <source>
        <dbReference type="Proteomes" id="UP000199019"/>
    </source>
</evidence>
<organism evidence="2 3">
    <name type="scientific">Pedococcus cremeus</name>
    <dbReference type="NCBI Taxonomy" id="587636"/>
    <lineage>
        <taxon>Bacteria</taxon>
        <taxon>Bacillati</taxon>
        <taxon>Actinomycetota</taxon>
        <taxon>Actinomycetes</taxon>
        <taxon>Micrococcales</taxon>
        <taxon>Intrasporangiaceae</taxon>
        <taxon>Pedococcus</taxon>
    </lineage>
</organism>
<evidence type="ECO:0000313" key="2">
    <source>
        <dbReference type="EMBL" id="SES48231.1"/>
    </source>
</evidence>
<reference evidence="3" key="1">
    <citation type="submission" date="2016-10" db="EMBL/GenBank/DDBJ databases">
        <authorList>
            <person name="Varghese N."/>
            <person name="Submissions S."/>
        </authorList>
    </citation>
    <scope>NUCLEOTIDE SEQUENCE [LARGE SCALE GENOMIC DNA]</scope>
    <source>
        <strain evidence="3">CGMCC 1.6963</strain>
    </source>
</reference>
<dbReference type="InterPro" id="IPR036291">
    <property type="entry name" value="NAD(P)-bd_dom_sf"/>
</dbReference>
<keyword evidence="3" id="KW-1185">Reference proteome</keyword>
<gene>
    <name evidence="2" type="ORF">SAMN05216199_0072</name>
</gene>
<accession>A0A1H9XQ33</accession>
<evidence type="ECO:0000259" key="1">
    <source>
        <dbReference type="Pfam" id="PF13460"/>
    </source>
</evidence>
<dbReference type="Proteomes" id="UP000199019">
    <property type="component" value="Unassembled WGS sequence"/>
</dbReference>
<sequence>MTGAGGYVGRRLVPVLLKRGHEVTATFSRAGTADRFPWRDDVTVAVMDVGDAGQVVAALEGAESVYYLVHGMGGPDFVAQDRQAAHHLAHAAIEHDVARIVYLSGLLPPGPTERLSAHLRSRHEVEQILSASGVPTTTLRAAIIVGSGSTSFEVLRQLSERLPVRALPGWMRSTVQPVAVTDVLEVLARCLEIEPATRSYDIGGEERLSYRHLLDLYAEVAGLVRAEVTLPVAPTLLVGWLAGQLTDVPSSTVEALVGSLHHDMVCREGDFRTALLPEGWELTPLREALERALAAPILPGLGGEGSVGNGSAGADRPVDLLGPVPGDPDWAGGSISVEGGRAVRRPRNPAESLLLGLPRFGRSPWGADRHT</sequence>
<dbReference type="Pfam" id="PF13460">
    <property type="entry name" value="NAD_binding_10"/>
    <property type="match status" value="1"/>
</dbReference>
<dbReference type="GO" id="GO:0044877">
    <property type="term" value="F:protein-containing complex binding"/>
    <property type="evidence" value="ECO:0007669"/>
    <property type="project" value="TreeGrafter"/>
</dbReference>
<dbReference type="PANTHER" id="PTHR12126">
    <property type="entry name" value="NADH-UBIQUINONE OXIDOREDUCTASE 39 KDA SUBUNIT-RELATED"/>
    <property type="match status" value="1"/>
</dbReference>
<dbReference type="AlphaFoldDB" id="A0A1H9XQ33"/>
<protein>
    <submittedName>
        <fullName evidence="2">Uncharacterized conserved protein YbjT, contains NAD(P)-binding and DUF2867 domains</fullName>
    </submittedName>
</protein>
<dbReference type="InterPro" id="IPR051207">
    <property type="entry name" value="ComplexI_NDUFA9_subunit"/>
</dbReference>
<feature type="domain" description="NAD(P)-binding" evidence="1">
    <location>
        <begin position="3"/>
        <end position="156"/>
    </location>
</feature>
<name>A0A1H9XQ33_9MICO</name>
<dbReference type="Gene3D" id="3.40.50.720">
    <property type="entry name" value="NAD(P)-binding Rossmann-like Domain"/>
    <property type="match status" value="1"/>
</dbReference>
<dbReference type="EMBL" id="FOHB01000010">
    <property type="protein sequence ID" value="SES48231.1"/>
    <property type="molecule type" value="Genomic_DNA"/>
</dbReference>
<dbReference type="STRING" id="587636.SAMN05216199_0072"/>